<dbReference type="GO" id="GO:0008270">
    <property type="term" value="F:zinc ion binding"/>
    <property type="evidence" value="ECO:0007669"/>
    <property type="project" value="UniProtKB-KW"/>
</dbReference>
<dbReference type="Gene3D" id="3.30.40.10">
    <property type="entry name" value="Zinc/RING finger domain, C3HC4 (zinc finger)"/>
    <property type="match status" value="1"/>
</dbReference>
<dbReference type="PROSITE" id="PS00518">
    <property type="entry name" value="ZF_RING_1"/>
    <property type="match status" value="1"/>
</dbReference>
<feature type="coiled-coil region" evidence="5">
    <location>
        <begin position="146"/>
        <end position="187"/>
    </location>
</feature>
<feature type="compositionally biased region" description="Low complexity" evidence="6">
    <location>
        <begin position="480"/>
        <end position="500"/>
    </location>
</feature>
<feature type="compositionally biased region" description="Basic and acidic residues" evidence="6">
    <location>
        <begin position="469"/>
        <end position="479"/>
    </location>
</feature>
<keyword evidence="2 4" id="KW-0863">Zinc-finger</keyword>
<accession>A0A8S0VSP8</accession>
<dbReference type="Pfam" id="PF14634">
    <property type="entry name" value="zf-RING_5"/>
    <property type="match status" value="1"/>
</dbReference>
<evidence type="ECO:0000256" key="1">
    <source>
        <dbReference type="ARBA" id="ARBA00022723"/>
    </source>
</evidence>
<feature type="compositionally biased region" description="Low complexity" evidence="6">
    <location>
        <begin position="581"/>
        <end position="592"/>
    </location>
</feature>
<feature type="compositionally biased region" description="Low complexity" evidence="6">
    <location>
        <begin position="366"/>
        <end position="416"/>
    </location>
</feature>
<evidence type="ECO:0000313" key="9">
    <source>
        <dbReference type="Proteomes" id="UP000467700"/>
    </source>
</evidence>
<feature type="region of interest" description="Disordered" evidence="6">
    <location>
        <begin position="286"/>
        <end position="677"/>
    </location>
</feature>
<feature type="compositionally biased region" description="Basic and acidic residues" evidence="6">
    <location>
        <begin position="424"/>
        <end position="434"/>
    </location>
</feature>
<feature type="compositionally biased region" description="Acidic residues" evidence="6">
    <location>
        <begin position="286"/>
        <end position="303"/>
    </location>
</feature>
<protein>
    <recommendedName>
        <fullName evidence="7">RING-type domain-containing protein</fullName>
    </recommendedName>
</protein>
<dbReference type="PROSITE" id="PS50089">
    <property type="entry name" value="ZF_RING_2"/>
    <property type="match status" value="1"/>
</dbReference>
<evidence type="ECO:0000256" key="6">
    <source>
        <dbReference type="SAM" id="MobiDB-lite"/>
    </source>
</evidence>
<feature type="compositionally biased region" description="Basic and acidic residues" evidence="6">
    <location>
        <begin position="539"/>
        <end position="576"/>
    </location>
</feature>
<dbReference type="Proteomes" id="UP000467700">
    <property type="component" value="Unassembled WGS sequence"/>
</dbReference>
<dbReference type="InterPro" id="IPR013083">
    <property type="entry name" value="Znf_RING/FYVE/PHD"/>
</dbReference>
<organism evidence="8 9">
    <name type="scientific">Cyclocybe aegerita</name>
    <name type="common">Black poplar mushroom</name>
    <name type="synonym">Agrocybe aegerita</name>
    <dbReference type="NCBI Taxonomy" id="1973307"/>
    <lineage>
        <taxon>Eukaryota</taxon>
        <taxon>Fungi</taxon>
        <taxon>Dikarya</taxon>
        <taxon>Basidiomycota</taxon>
        <taxon>Agaricomycotina</taxon>
        <taxon>Agaricomycetes</taxon>
        <taxon>Agaricomycetidae</taxon>
        <taxon>Agaricales</taxon>
        <taxon>Agaricineae</taxon>
        <taxon>Bolbitiaceae</taxon>
        <taxon>Cyclocybe</taxon>
    </lineage>
</organism>
<feature type="compositionally biased region" description="Polar residues" evidence="6">
    <location>
        <begin position="304"/>
        <end position="331"/>
    </location>
</feature>
<evidence type="ECO:0000256" key="3">
    <source>
        <dbReference type="ARBA" id="ARBA00022833"/>
    </source>
</evidence>
<gene>
    <name evidence="8" type="ORF">AAE3_LOCUS487</name>
</gene>
<name>A0A8S0VSP8_CYCAE</name>
<dbReference type="AlphaFoldDB" id="A0A8S0VSP8"/>
<feature type="compositionally biased region" description="Low complexity" evidence="6">
    <location>
        <begin position="437"/>
        <end position="448"/>
    </location>
</feature>
<keyword evidence="3" id="KW-0862">Zinc</keyword>
<feature type="domain" description="RING-type" evidence="7">
    <location>
        <begin position="10"/>
        <end position="50"/>
    </location>
</feature>
<dbReference type="SMART" id="SM00184">
    <property type="entry name" value="RING"/>
    <property type="match status" value="1"/>
</dbReference>
<dbReference type="InterPro" id="IPR017907">
    <property type="entry name" value="Znf_RING_CS"/>
</dbReference>
<feature type="compositionally biased region" description="Polar residues" evidence="6">
    <location>
        <begin position="622"/>
        <end position="633"/>
    </location>
</feature>
<comment type="caution">
    <text evidence="8">The sequence shown here is derived from an EMBL/GenBank/DDBJ whole genome shotgun (WGS) entry which is preliminary data.</text>
</comment>
<dbReference type="EMBL" id="CACVBS010000001">
    <property type="protein sequence ID" value="CAA7257507.1"/>
    <property type="molecule type" value="Genomic_DNA"/>
</dbReference>
<feature type="compositionally biased region" description="Polar residues" evidence="6">
    <location>
        <begin position="596"/>
        <end position="611"/>
    </location>
</feature>
<keyword evidence="5" id="KW-0175">Coiled coil</keyword>
<feature type="compositionally biased region" description="Polar residues" evidence="6">
    <location>
        <begin position="654"/>
        <end position="677"/>
    </location>
</feature>
<sequence length="677" mass="73116">MLSLGAGSSCDICFEIFGQDLKAPCSIACGHVFCIECIAQLTTRLCPLCRSEFDEDSCIRLHIDMDNTPTPSDPASGKCSLDDIAKARRFAEAYASITDQGTTESRLRQVILDGRQFLASQPKHLFRDLRVTHRLIAYLCEVKATLRTQNHAVETLNEQIKQLTTEKEELTNQLAELESLRNYEKETALAVETSLRSHCDNAFNKVMTQNAELLSQSAAASTSASTSLTDPPASSIFNILPPVDAQALKGIAIQDPKSSFLISPLPQFTGALPSILDGFTPLPELTEDAEEEDEKSDEEDEVSTPDSAQHQRIFQAAQETKPSPSARTSADTLPPLRSEMSLPEPSGLSRSAPYLDHRRARSRSNPSPMASCSHSPSSSNNTPPMSSPQHLSSYQPSSSRYSSGSSSRDARTSSPRGVQAQDSEVLRTRLHDILRATPTSTSLPTMSSGHFPASLTNRDRGAEPPSPPDRQRSRERESRGSPPSRAGPSSASRVAGPSSSTDSVSHLLASHPQPTPHKPPSSTSPNPLVGLRYTTASAEAKKLEEERRKKLKEERYTLEQERLAAEATERERDAYRSKVPSTSASTSASQAARWDATSNAYSTPVPSSNAGASFPGSASLKRGSSTNNGTYGRSASGFPPPQPPPEYASAQQPRYSGSSNSKSRPTVLPSNPTGIYT</sequence>
<keyword evidence="9" id="KW-1185">Reference proteome</keyword>
<evidence type="ECO:0000256" key="2">
    <source>
        <dbReference type="ARBA" id="ARBA00022771"/>
    </source>
</evidence>
<proteinExistence type="predicted"/>
<dbReference type="SUPFAM" id="SSF57850">
    <property type="entry name" value="RING/U-box"/>
    <property type="match status" value="1"/>
</dbReference>
<keyword evidence="1" id="KW-0479">Metal-binding</keyword>
<reference evidence="8 9" key="1">
    <citation type="submission" date="2020-01" db="EMBL/GenBank/DDBJ databases">
        <authorList>
            <person name="Gupta K D."/>
        </authorList>
    </citation>
    <scope>NUCLEOTIDE SEQUENCE [LARGE SCALE GENOMIC DNA]</scope>
</reference>
<evidence type="ECO:0000256" key="4">
    <source>
        <dbReference type="PROSITE-ProRule" id="PRU00175"/>
    </source>
</evidence>
<dbReference type="InterPro" id="IPR001841">
    <property type="entry name" value="Znf_RING"/>
</dbReference>
<evidence type="ECO:0000256" key="5">
    <source>
        <dbReference type="SAM" id="Coils"/>
    </source>
</evidence>
<evidence type="ECO:0000259" key="7">
    <source>
        <dbReference type="PROSITE" id="PS50089"/>
    </source>
</evidence>
<evidence type="ECO:0000313" key="8">
    <source>
        <dbReference type="EMBL" id="CAA7257507.1"/>
    </source>
</evidence>
<dbReference type="OrthoDB" id="6105938at2759"/>